<dbReference type="InterPro" id="IPR045004">
    <property type="entry name" value="ECH_dom"/>
</dbReference>
<evidence type="ECO:0000313" key="4">
    <source>
        <dbReference type="EMBL" id="KAG2209619.1"/>
    </source>
</evidence>
<reference evidence="4" key="1">
    <citation type="submission" date="2020-12" db="EMBL/GenBank/DDBJ databases">
        <title>Metabolic potential, ecology and presence of endohyphal bacteria is reflected in genomic diversity of Mucoromycotina.</title>
        <authorList>
            <person name="Muszewska A."/>
            <person name="Okrasinska A."/>
            <person name="Steczkiewicz K."/>
            <person name="Drgas O."/>
            <person name="Orlowska M."/>
            <person name="Perlinska-Lenart U."/>
            <person name="Aleksandrzak-Piekarczyk T."/>
            <person name="Szatraj K."/>
            <person name="Zielenkiewicz U."/>
            <person name="Pilsyk S."/>
            <person name="Malc E."/>
            <person name="Mieczkowski P."/>
            <person name="Kruszewska J.S."/>
            <person name="Biernat P."/>
            <person name="Pawlowska J."/>
        </authorList>
    </citation>
    <scope>NUCLEOTIDE SEQUENCE</scope>
    <source>
        <strain evidence="4">CBS 226.32</strain>
    </source>
</reference>
<protein>
    <recommendedName>
        <fullName evidence="6">3-hydroxyisobutyryl-coenzyme A hydrolase</fullName>
    </recommendedName>
</protein>
<dbReference type="Proteomes" id="UP000650833">
    <property type="component" value="Unassembled WGS sequence"/>
</dbReference>
<feature type="domain" description="PEX14-like helix-turn-helix" evidence="3">
    <location>
        <begin position="9"/>
        <end position="86"/>
    </location>
</feature>
<evidence type="ECO:0008006" key="6">
    <source>
        <dbReference type="Google" id="ProtNLM"/>
    </source>
</evidence>
<feature type="domain" description="Enoyl-CoA hydratase/isomerase" evidence="2">
    <location>
        <begin position="386"/>
        <end position="547"/>
    </location>
</feature>
<sequence>MSTIIEQSKIYEAFNNYPWKADKVFQEGLESILSQFPASSPVEEEKEAYETDLLQDARLLQAKHFYFTRFQQNFNLEEYLKYEAEKLDRKADEQQEELFNQIENYDYDNDIDYTNGLPNIIHGWLEQQSKTGLWDKEKLDLEFLKAKAFYYNARIKNFDLIDYFNWKAKKDEANAPACPFANLWQNKSKAGPVDQVNGSSFVVVDKPKGTGVETLTLSSPKSQNVYSVGRLEEYTSVLKDGQTDDRVTSFFITATVSDSSSPFEMAERIETKDTKVISSGLAYNETSQLVSGSDLRQISLEKLASNYYNLVRYIIGQRKDPKLAVTFSNGQIPLNAVYLTLGLGFVRVITEHSLLNFTLALSHAPIPPLLLLSMSRARTGTTAKPLPNGLELYLALASPEYSRLRGPEILRLGLADVFVPETKLSDAFETAKKMAVCPSHDTNAAVQLALAIHHTYAGPNRLQVWEDNIEKIFGAAESLKDLKNRLKEIDSTWSKTILNYWSTLPPVLLNVIYKAVAICKNKSPFEILELEQKLNAKWRQTDDYKEWLRSKNEWISEESQVNEIVDSYFECLKLPTVSDEAVVYEAPQETQKDVALAVCPVTGQASSATDVCPVSSASLPHSAAVCPVTGQHAGSLSNDEDDKAKCPFSKTSSNTITSEHFKDQAEKNFAANGGCPFSKDQQLELMNGASCPVTGAMESLS</sequence>
<dbReference type="AlphaFoldDB" id="A0A8H7VCP7"/>
<evidence type="ECO:0000259" key="2">
    <source>
        <dbReference type="Pfam" id="PF16113"/>
    </source>
</evidence>
<comment type="caution">
    <text evidence="4">The sequence shown here is derived from an EMBL/GenBank/DDBJ whole genome shotgun (WGS) entry which is preliminary data.</text>
</comment>
<dbReference type="InterPro" id="IPR058841">
    <property type="entry name" value="HTH_76"/>
</dbReference>
<feature type="domain" description="PEX14-like helix-turn-helix" evidence="3">
    <location>
        <begin position="96"/>
        <end position="170"/>
    </location>
</feature>
<dbReference type="Pfam" id="PF25871">
    <property type="entry name" value="HTH_76"/>
    <property type="match status" value="2"/>
</dbReference>
<name>A0A8H7VCP7_9FUNG</name>
<gene>
    <name evidence="4" type="ORF">INT46_007311</name>
</gene>
<dbReference type="PANTHER" id="PTHR36855:SF1">
    <property type="entry name" value="PEROXISOME MEMBRANE ANCHOR PROTEIN PEX14P N-TERMINAL DOMAIN-CONTAINING PROTEIN"/>
    <property type="match status" value="1"/>
</dbReference>
<keyword evidence="1" id="KW-0175">Coiled coil</keyword>
<evidence type="ECO:0000259" key="3">
    <source>
        <dbReference type="Pfam" id="PF25871"/>
    </source>
</evidence>
<dbReference type="OrthoDB" id="9936937at2759"/>
<keyword evidence="5" id="KW-1185">Reference proteome</keyword>
<organism evidence="4 5">
    <name type="scientific">Mucor plumbeus</name>
    <dbReference type="NCBI Taxonomy" id="97098"/>
    <lineage>
        <taxon>Eukaryota</taxon>
        <taxon>Fungi</taxon>
        <taxon>Fungi incertae sedis</taxon>
        <taxon>Mucoromycota</taxon>
        <taxon>Mucoromycotina</taxon>
        <taxon>Mucoromycetes</taxon>
        <taxon>Mucorales</taxon>
        <taxon>Mucorineae</taxon>
        <taxon>Mucoraceae</taxon>
        <taxon>Mucor</taxon>
    </lineage>
</organism>
<evidence type="ECO:0000256" key="1">
    <source>
        <dbReference type="SAM" id="Coils"/>
    </source>
</evidence>
<proteinExistence type="predicted"/>
<feature type="coiled-coil region" evidence="1">
    <location>
        <begin position="77"/>
        <end position="104"/>
    </location>
</feature>
<accession>A0A8H7VCP7</accession>
<dbReference type="Gene3D" id="3.90.226.10">
    <property type="entry name" value="2-enoyl-CoA Hydratase, Chain A, domain 1"/>
    <property type="match status" value="1"/>
</dbReference>
<dbReference type="Pfam" id="PF16113">
    <property type="entry name" value="ECH_2"/>
    <property type="match status" value="1"/>
</dbReference>
<dbReference type="EMBL" id="JAEPRC010000092">
    <property type="protein sequence ID" value="KAG2209619.1"/>
    <property type="molecule type" value="Genomic_DNA"/>
</dbReference>
<evidence type="ECO:0000313" key="5">
    <source>
        <dbReference type="Proteomes" id="UP000650833"/>
    </source>
</evidence>
<dbReference type="PANTHER" id="PTHR36855">
    <property type="entry name" value="CHROMOSOME 10, WHOLE GENOME SHOTGUN SEQUENCE"/>
    <property type="match status" value="1"/>
</dbReference>